<evidence type="ECO:0000256" key="2">
    <source>
        <dbReference type="ARBA" id="ARBA00022857"/>
    </source>
</evidence>
<sequence>MSTTYTSFAVFGGGRVGLPIVEEFARRQVSVVLFSRPGSATKKTVPAGVEIVELDFSDVNKISAALQQRGVQVVLSTIGVAAAVSQNKAIVDAAKLAGVKLFVPAEYGLTTEGQTEGPLGDKREVAGKCSIDYLKATGIPAVQFYNGLFIEFIPWLTGFPEDPKMRVIGKGETPISFTAIIDVAGFVAHVLTTLPSAELGNRIFRIEGERASLKELAKRFNATVEYVDRVQGEMGEVKTVIGVALDSGSGSTGWDVVNKREGTGVDAAGSANLLWPGHQWKTIKEVLNL</sequence>
<organism evidence="5 6">
    <name type="scientific">Mycena metata</name>
    <dbReference type="NCBI Taxonomy" id="1033252"/>
    <lineage>
        <taxon>Eukaryota</taxon>
        <taxon>Fungi</taxon>
        <taxon>Dikarya</taxon>
        <taxon>Basidiomycota</taxon>
        <taxon>Agaricomycotina</taxon>
        <taxon>Agaricomycetes</taxon>
        <taxon>Agaricomycetidae</taxon>
        <taxon>Agaricales</taxon>
        <taxon>Marasmiineae</taxon>
        <taxon>Mycenaceae</taxon>
        <taxon>Mycena</taxon>
    </lineage>
</organism>
<keyword evidence="6" id="KW-1185">Reference proteome</keyword>
<dbReference type="Proteomes" id="UP001215598">
    <property type="component" value="Unassembled WGS sequence"/>
</dbReference>
<proteinExistence type="inferred from homology"/>
<evidence type="ECO:0000256" key="3">
    <source>
        <dbReference type="ARBA" id="ARBA00023002"/>
    </source>
</evidence>
<name>A0AAD7JVP3_9AGAR</name>
<dbReference type="InterPro" id="IPR008030">
    <property type="entry name" value="NmrA-like"/>
</dbReference>
<dbReference type="InterPro" id="IPR051609">
    <property type="entry name" value="NmrA/Isoflavone_reductase-like"/>
</dbReference>
<evidence type="ECO:0000259" key="4">
    <source>
        <dbReference type="Pfam" id="PF05368"/>
    </source>
</evidence>
<dbReference type="PANTHER" id="PTHR47706">
    <property type="entry name" value="NMRA-LIKE FAMILY PROTEIN"/>
    <property type="match status" value="1"/>
</dbReference>
<dbReference type="AlphaFoldDB" id="A0AAD7JVP3"/>
<accession>A0AAD7JVP3</accession>
<comment type="caution">
    <text evidence="5">The sequence shown here is derived from an EMBL/GenBank/DDBJ whole genome shotgun (WGS) entry which is preliminary data.</text>
</comment>
<keyword evidence="2" id="KW-0521">NADP</keyword>
<comment type="similarity">
    <text evidence="1">Belongs to the NmrA-type oxidoreductase family. Isoflavone reductase subfamily.</text>
</comment>
<reference evidence="5" key="1">
    <citation type="submission" date="2023-03" db="EMBL/GenBank/DDBJ databases">
        <title>Massive genome expansion in bonnet fungi (Mycena s.s.) driven by repeated elements and novel gene families across ecological guilds.</title>
        <authorList>
            <consortium name="Lawrence Berkeley National Laboratory"/>
            <person name="Harder C.B."/>
            <person name="Miyauchi S."/>
            <person name="Viragh M."/>
            <person name="Kuo A."/>
            <person name="Thoen E."/>
            <person name="Andreopoulos B."/>
            <person name="Lu D."/>
            <person name="Skrede I."/>
            <person name="Drula E."/>
            <person name="Henrissat B."/>
            <person name="Morin E."/>
            <person name="Kohler A."/>
            <person name="Barry K."/>
            <person name="LaButti K."/>
            <person name="Morin E."/>
            <person name="Salamov A."/>
            <person name="Lipzen A."/>
            <person name="Mereny Z."/>
            <person name="Hegedus B."/>
            <person name="Baldrian P."/>
            <person name="Stursova M."/>
            <person name="Weitz H."/>
            <person name="Taylor A."/>
            <person name="Grigoriev I.V."/>
            <person name="Nagy L.G."/>
            <person name="Martin F."/>
            <person name="Kauserud H."/>
        </authorList>
    </citation>
    <scope>NUCLEOTIDE SEQUENCE</scope>
    <source>
        <strain evidence="5">CBHHK182m</strain>
    </source>
</reference>
<dbReference type="Gene3D" id="3.40.50.720">
    <property type="entry name" value="NAD(P)-binding Rossmann-like Domain"/>
    <property type="match status" value="1"/>
</dbReference>
<dbReference type="InterPro" id="IPR036291">
    <property type="entry name" value="NAD(P)-bd_dom_sf"/>
</dbReference>
<evidence type="ECO:0000313" key="5">
    <source>
        <dbReference type="EMBL" id="KAJ7771507.1"/>
    </source>
</evidence>
<evidence type="ECO:0000313" key="6">
    <source>
        <dbReference type="Proteomes" id="UP001215598"/>
    </source>
</evidence>
<dbReference type="SUPFAM" id="SSF51735">
    <property type="entry name" value="NAD(P)-binding Rossmann-fold domains"/>
    <property type="match status" value="1"/>
</dbReference>
<evidence type="ECO:0000256" key="1">
    <source>
        <dbReference type="ARBA" id="ARBA00005725"/>
    </source>
</evidence>
<dbReference type="EMBL" id="JARKIB010000015">
    <property type="protein sequence ID" value="KAJ7771507.1"/>
    <property type="molecule type" value="Genomic_DNA"/>
</dbReference>
<gene>
    <name evidence="5" type="ORF">B0H16DRAFT_1306001</name>
</gene>
<feature type="domain" description="NmrA-like" evidence="4">
    <location>
        <begin position="9"/>
        <end position="238"/>
    </location>
</feature>
<dbReference type="PANTHER" id="PTHR47706:SF4">
    <property type="entry name" value="NMRA-LIKE DOMAIN-CONTAINING PROTEIN"/>
    <property type="match status" value="1"/>
</dbReference>
<dbReference type="GO" id="GO:0016491">
    <property type="term" value="F:oxidoreductase activity"/>
    <property type="evidence" value="ECO:0007669"/>
    <property type="project" value="UniProtKB-KW"/>
</dbReference>
<dbReference type="Pfam" id="PF05368">
    <property type="entry name" value="NmrA"/>
    <property type="match status" value="1"/>
</dbReference>
<protein>
    <recommendedName>
        <fullName evidence="4">NmrA-like domain-containing protein</fullName>
    </recommendedName>
</protein>
<keyword evidence="3" id="KW-0560">Oxidoreductase</keyword>